<name>A0ABQ6TLK4_9BACT</name>
<evidence type="ECO:0000313" key="4">
    <source>
        <dbReference type="EMBL" id="KAB0669074.1"/>
    </source>
</evidence>
<comment type="caution">
    <text evidence="4">The sequence shown here is derived from an EMBL/GenBank/DDBJ whole genome shotgun (WGS) entry which is preliminary data.</text>
</comment>
<keyword evidence="5" id="KW-1185">Reference proteome</keyword>
<feature type="transmembrane region" description="Helical" evidence="3">
    <location>
        <begin position="21"/>
        <end position="41"/>
    </location>
</feature>
<sequence length="381" mass="41526">MKRSPRHSGGQHGGSSAAIPLAWLLMLALVMGGAGCAIAPAPHAATMIDKIVWPPPPMAPRIVWVQTIATGNDVGIRKGFWGRLWGTVFGEEAMRITRPYGLHVDGKRRIFIADTGGQAIHVIDRASGRYELVRGDEANRLLSPIGVAEDRREIIYVSDSAAGKIYRFNLNDLKIGAFISQGLQRPTGIVYNPHNDLLYVSDTLAGQVVAFTTQGREVFRFGMPGENPGQFNRPTDLATDGGGRLFVTDALNGRVQIFAANGVYLKGFGKQGDASGLFAKPKGIGIDSEGHMHICDALFDTVQIFDEDGQFLLSYGNRGSGKGELWMPSGLFIDHNDFIYVADTYNNRLQVFRYIREVKEDSQAEAALGAVEEQAFDKGEP</sequence>
<dbReference type="PANTHER" id="PTHR24104">
    <property type="entry name" value="E3 UBIQUITIN-PROTEIN LIGASE NHLRC1-RELATED"/>
    <property type="match status" value="1"/>
</dbReference>
<organism evidence="4 5">
    <name type="scientific">Oryzomonas sagensis</name>
    <dbReference type="NCBI Taxonomy" id="2603857"/>
    <lineage>
        <taxon>Bacteria</taxon>
        <taxon>Pseudomonadati</taxon>
        <taxon>Thermodesulfobacteriota</taxon>
        <taxon>Desulfuromonadia</taxon>
        <taxon>Geobacterales</taxon>
        <taxon>Geobacteraceae</taxon>
        <taxon>Oryzomonas</taxon>
    </lineage>
</organism>
<keyword evidence="3" id="KW-0812">Transmembrane</keyword>
<evidence type="ECO:0000256" key="1">
    <source>
        <dbReference type="ARBA" id="ARBA00022737"/>
    </source>
</evidence>
<dbReference type="InterPro" id="IPR050952">
    <property type="entry name" value="TRIM-NHL_E3_ligases"/>
</dbReference>
<dbReference type="Pfam" id="PF01436">
    <property type="entry name" value="NHL"/>
    <property type="match status" value="2"/>
</dbReference>
<dbReference type="Gene3D" id="2.120.10.30">
    <property type="entry name" value="TolB, C-terminal domain"/>
    <property type="match status" value="3"/>
</dbReference>
<dbReference type="EMBL" id="VZRA01000004">
    <property type="protein sequence ID" value="KAB0669074.1"/>
    <property type="molecule type" value="Genomic_DNA"/>
</dbReference>
<dbReference type="CDD" id="cd14962">
    <property type="entry name" value="NHL_like_6"/>
    <property type="match status" value="1"/>
</dbReference>
<dbReference type="SUPFAM" id="SSF101898">
    <property type="entry name" value="NHL repeat"/>
    <property type="match status" value="1"/>
</dbReference>
<feature type="repeat" description="NHL" evidence="2">
    <location>
        <begin position="312"/>
        <end position="355"/>
    </location>
</feature>
<keyword evidence="1" id="KW-0677">Repeat</keyword>
<dbReference type="PANTHER" id="PTHR24104:SF25">
    <property type="entry name" value="PROTEIN LIN-41"/>
    <property type="match status" value="1"/>
</dbReference>
<reference evidence="4 5" key="1">
    <citation type="journal article" date="2020" name="Microorganisms">
        <title>Description of Three Novel Members in the Family Geobacteraceae, Oryzomonas japonicum gen. nov., sp. nov., Oryzomonas sagensis sp. nov., and Oryzomonas ruber sp. nov.</title>
        <authorList>
            <person name="Xu Z."/>
            <person name="Masuda Y."/>
            <person name="Hayakawa C."/>
            <person name="Ushijima N."/>
            <person name="Kawano K."/>
            <person name="Shiratori Y."/>
            <person name="Senoo K."/>
            <person name="Itoh H."/>
        </authorList>
    </citation>
    <scope>NUCLEOTIDE SEQUENCE [LARGE SCALE GENOMIC DNA]</scope>
    <source>
        <strain evidence="4 5">Red100</strain>
    </source>
</reference>
<gene>
    <name evidence="4" type="ORF">F6V30_14690</name>
</gene>
<evidence type="ECO:0000256" key="2">
    <source>
        <dbReference type="PROSITE-ProRule" id="PRU00504"/>
    </source>
</evidence>
<keyword evidence="3" id="KW-1133">Transmembrane helix</keyword>
<dbReference type="Proteomes" id="UP000798046">
    <property type="component" value="Unassembled WGS sequence"/>
</dbReference>
<proteinExistence type="predicted"/>
<dbReference type="RefSeq" id="WP_151157706.1">
    <property type="nucleotide sequence ID" value="NZ_VZRA01000004.1"/>
</dbReference>
<keyword evidence="3" id="KW-0472">Membrane</keyword>
<feature type="repeat" description="NHL" evidence="2">
    <location>
        <begin position="218"/>
        <end position="261"/>
    </location>
</feature>
<evidence type="ECO:0000256" key="3">
    <source>
        <dbReference type="SAM" id="Phobius"/>
    </source>
</evidence>
<accession>A0ABQ6TLK4</accession>
<dbReference type="PROSITE" id="PS51125">
    <property type="entry name" value="NHL"/>
    <property type="match status" value="2"/>
</dbReference>
<dbReference type="InterPro" id="IPR011042">
    <property type="entry name" value="6-blade_b-propeller_TolB-like"/>
</dbReference>
<evidence type="ECO:0000313" key="5">
    <source>
        <dbReference type="Proteomes" id="UP000798046"/>
    </source>
</evidence>
<dbReference type="InterPro" id="IPR001258">
    <property type="entry name" value="NHL_repeat"/>
</dbReference>
<protein>
    <submittedName>
        <fullName evidence="4">6-bladed beta-propeller</fullName>
    </submittedName>
</protein>